<organism evidence="1 2">
    <name type="scientific">Necator americanus</name>
    <name type="common">Human hookworm</name>
    <dbReference type="NCBI Taxonomy" id="51031"/>
    <lineage>
        <taxon>Eukaryota</taxon>
        <taxon>Metazoa</taxon>
        <taxon>Ecdysozoa</taxon>
        <taxon>Nematoda</taxon>
        <taxon>Chromadorea</taxon>
        <taxon>Rhabditida</taxon>
        <taxon>Rhabditina</taxon>
        <taxon>Rhabditomorpha</taxon>
        <taxon>Strongyloidea</taxon>
        <taxon>Ancylostomatidae</taxon>
        <taxon>Bunostominae</taxon>
        <taxon>Necator</taxon>
    </lineage>
</organism>
<protein>
    <submittedName>
        <fullName evidence="1">Uncharacterized protein</fullName>
    </submittedName>
</protein>
<dbReference type="AlphaFoldDB" id="W2SGM1"/>
<keyword evidence="2" id="KW-1185">Reference proteome</keyword>
<sequence length="72" mass="8038">MRCFQNKALIGMGHEGPSPNEKEAKKIGHCAPSRNMYDLNVLSGTTAKMVSRKGEDSQDEMTKALLKNCRFH</sequence>
<dbReference type="Proteomes" id="UP000053676">
    <property type="component" value="Unassembled WGS sequence"/>
</dbReference>
<dbReference type="KEGG" id="nai:NECAME_05484"/>
<evidence type="ECO:0000313" key="2">
    <source>
        <dbReference type="Proteomes" id="UP000053676"/>
    </source>
</evidence>
<gene>
    <name evidence="1" type="ORF">NECAME_05484</name>
</gene>
<reference evidence="2" key="1">
    <citation type="journal article" date="2014" name="Nat. Genet.">
        <title>Genome of the human hookworm Necator americanus.</title>
        <authorList>
            <person name="Tang Y.T."/>
            <person name="Gao X."/>
            <person name="Rosa B.A."/>
            <person name="Abubucker S."/>
            <person name="Hallsworth-Pepin K."/>
            <person name="Martin J."/>
            <person name="Tyagi R."/>
            <person name="Heizer E."/>
            <person name="Zhang X."/>
            <person name="Bhonagiri-Palsikar V."/>
            <person name="Minx P."/>
            <person name="Warren W.C."/>
            <person name="Wang Q."/>
            <person name="Zhan B."/>
            <person name="Hotez P.J."/>
            <person name="Sternberg P.W."/>
            <person name="Dougall A."/>
            <person name="Gaze S.T."/>
            <person name="Mulvenna J."/>
            <person name="Sotillo J."/>
            <person name="Ranganathan S."/>
            <person name="Rabelo E.M."/>
            <person name="Wilson R.K."/>
            <person name="Felgner P.L."/>
            <person name="Bethony J."/>
            <person name="Hawdon J.M."/>
            <person name="Gasser R.B."/>
            <person name="Loukas A."/>
            <person name="Mitreva M."/>
        </authorList>
    </citation>
    <scope>NUCLEOTIDE SEQUENCE [LARGE SCALE GENOMIC DNA]</scope>
</reference>
<evidence type="ECO:0000313" key="1">
    <source>
        <dbReference type="EMBL" id="ETN68759.1"/>
    </source>
</evidence>
<name>W2SGM1_NECAM</name>
<proteinExistence type="predicted"/>
<dbReference type="EMBL" id="KI669207">
    <property type="protein sequence ID" value="ETN68759.1"/>
    <property type="molecule type" value="Genomic_DNA"/>
</dbReference>
<accession>W2SGM1</accession>